<keyword evidence="5 9" id="KW-1133">Transmembrane helix</keyword>
<dbReference type="PANTHER" id="PTHR28607:SF4">
    <property type="entry name" value="TRANSMEMBRANE PROTEIN"/>
    <property type="match status" value="1"/>
</dbReference>
<evidence type="ECO:0000256" key="9">
    <source>
        <dbReference type="SAM" id="Phobius"/>
    </source>
</evidence>
<evidence type="ECO:0000256" key="8">
    <source>
        <dbReference type="SAM" id="MobiDB-lite"/>
    </source>
</evidence>
<feature type="transmembrane region" description="Helical" evidence="9">
    <location>
        <begin position="120"/>
        <end position="141"/>
    </location>
</feature>
<dbReference type="eggNOG" id="ENOG502SBSM">
    <property type="taxonomic scope" value="Eukaryota"/>
</dbReference>
<comment type="subcellular location">
    <subcellularLocation>
        <location evidence="1">Membrane</location>
        <topology evidence="1">Single-pass type I membrane protein</topology>
    </subcellularLocation>
</comment>
<dbReference type="AlphaFoldDB" id="B4J855"/>
<dbReference type="EMBL" id="CH916367">
    <property type="protein sequence ID" value="EDW01192.1"/>
    <property type="molecule type" value="Genomic_DNA"/>
</dbReference>
<accession>B4J855</accession>
<evidence type="ECO:0000313" key="11">
    <source>
        <dbReference type="EMBL" id="EDW01192.1"/>
    </source>
</evidence>
<proteinExistence type="inferred from homology"/>
<dbReference type="Pfam" id="PF06679">
    <property type="entry name" value="DUF1180"/>
    <property type="match status" value="1"/>
</dbReference>
<dbReference type="KEGG" id="dgr:6559632"/>
<protein>
    <submittedName>
        <fullName evidence="11">GH20586</fullName>
    </submittedName>
</protein>
<evidence type="ECO:0000256" key="2">
    <source>
        <dbReference type="ARBA" id="ARBA00006986"/>
    </source>
</evidence>
<evidence type="ECO:0000256" key="6">
    <source>
        <dbReference type="ARBA" id="ARBA00023136"/>
    </source>
</evidence>
<sequence length="194" mass="21167">MDQFTRSWPLLTAAMLLTLSLLPHIQIDAAAPTAADIANANTDASRTVKKALPPAPPTQAPETAVPQSPAVVVISEKPQQQLIPKAAEPNDNQPAAAAEDVLIQRSKIGKDDEFPDSFAAVFYVMVGLTSSAILLLVVRIYRLRLSRAERKYGVQGDRANQELTPLPMAIEDVNSDEDEDQTLFEVNRQSIRIL</sequence>
<reference evidence="11 12" key="1">
    <citation type="journal article" date="2007" name="Nature">
        <title>Evolution of genes and genomes on the Drosophila phylogeny.</title>
        <authorList>
            <consortium name="Drosophila 12 Genomes Consortium"/>
            <person name="Clark A.G."/>
            <person name="Eisen M.B."/>
            <person name="Smith D.R."/>
            <person name="Bergman C.M."/>
            <person name="Oliver B."/>
            <person name="Markow T.A."/>
            <person name="Kaufman T.C."/>
            <person name="Kellis M."/>
            <person name="Gelbart W."/>
            <person name="Iyer V.N."/>
            <person name="Pollard D.A."/>
            <person name="Sackton T.B."/>
            <person name="Larracuente A.M."/>
            <person name="Singh N.D."/>
            <person name="Abad J.P."/>
            <person name="Abt D.N."/>
            <person name="Adryan B."/>
            <person name="Aguade M."/>
            <person name="Akashi H."/>
            <person name="Anderson W.W."/>
            <person name="Aquadro C.F."/>
            <person name="Ardell D.H."/>
            <person name="Arguello R."/>
            <person name="Artieri C.G."/>
            <person name="Barbash D.A."/>
            <person name="Barker D."/>
            <person name="Barsanti P."/>
            <person name="Batterham P."/>
            <person name="Batzoglou S."/>
            <person name="Begun D."/>
            <person name="Bhutkar A."/>
            <person name="Blanco E."/>
            <person name="Bosak S.A."/>
            <person name="Bradley R.K."/>
            <person name="Brand A.D."/>
            <person name="Brent M.R."/>
            <person name="Brooks A.N."/>
            <person name="Brown R.H."/>
            <person name="Butlin R.K."/>
            <person name="Caggese C."/>
            <person name="Calvi B.R."/>
            <person name="Bernardo de Carvalho A."/>
            <person name="Caspi A."/>
            <person name="Castrezana S."/>
            <person name="Celniker S.E."/>
            <person name="Chang J.L."/>
            <person name="Chapple C."/>
            <person name="Chatterji S."/>
            <person name="Chinwalla A."/>
            <person name="Civetta A."/>
            <person name="Clifton S.W."/>
            <person name="Comeron J.M."/>
            <person name="Costello J.C."/>
            <person name="Coyne J.A."/>
            <person name="Daub J."/>
            <person name="David R.G."/>
            <person name="Delcher A.L."/>
            <person name="Delehaunty K."/>
            <person name="Do C.B."/>
            <person name="Ebling H."/>
            <person name="Edwards K."/>
            <person name="Eickbush T."/>
            <person name="Evans J.D."/>
            <person name="Filipski A."/>
            <person name="Findeiss S."/>
            <person name="Freyhult E."/>
            <person name="Fulton L."/>
            <person name="Fulton R."/>
            <person name="Garcia A.C."/>
            <person name="Gardiner A."/>
            <person name="Garfield D.A."/>
            <person name="Garvin B.E."/>
            <person name="Gibson G."/>
            <person name="Gilbert D."/>
            <person name="Gnerre S."/>
            <person name="Godfrey J."/>
            <person name="Good R."/>
            <person name="Gotea V."/>
            <person name="Gravely B."/>
            <person name="Greenberg A.J."/>
            <person name="Griffiths-Jones S."/>
            <person name="Gross S."/>
            <person name="Guigo R."/>
            <person name="Gustafson E.A."/>
            <person name="Haerty W."/>
            <person name="Hahn M.W."/>
            <person name="Halligan D.L."/>
            <person name="Halpern A.L."/>
            <person name="Halter G.M."/>
            <person name="Han M.V."/>
            <person name="Heger A."/>
            <person name="Hillier L."/>
            <person name="Hinrichs A.S."/>
            <person name="Holmes I."/>
            <person name="Hoskins R.A."/>
            <person name="Hubisz M.J."/>
            <person name="Hultmark D."/>
            <person name="Huntley M.A."/>
            <person name="Jaffe D.B."/>
            <person name="Jagadeeshan S."/>
            <person name="Jeck W.R."/>
            <person name="Johnson J."/>
            <person name="Jones C.D."/>
            <person name="Jordan W.C."/>
            <person name="Karpen G.H."/>
            <person name="Kataoka E."/>
            <person name="Keightley P.D."/>
            <person name="Kheradpour P."/>
            <person name="Kirkness E.F."/>
            <person name="Koerich L.B."/>
            <person name="Kristiansen K."/>
            <person name="Kudrna D."/>
            <person name="Kulathinal R.J."/>
            <person name="Kumar S."/>
            <person name="Kwok R."/>
            <person name="Lander E."/>
            <person name="Langley C.H."/>
            <person name="Lapoint R."/>
            <person name="Lazzaro B.P."/>
            <person name="Lee S.J."/>
            <person name="Levesque L."/>
            <person name="Li R."/>
            <person name="Lin C.F."/>
            <person name="Lin M.F."/>
            <person name="Lindblad-Toh K."/>
            <person name="Llopart A."/>
            <person name="Long M."/>
            <person name="Low L."/>
            <person name="Lozovsky E."/>
            <person name="Lu J."/>
            <person name="Luo M."/>
            <person name="Machado C.A."/>
            <person name="Makalowski W."/>
            <person name="Marzo M."/>
            <person name="Matsuda M."/>
            <person name="Matzkin L."/>
            <person name="McAllister B."/>
            <person name="McBride C.S."/>
            <person name="McKernan B."/>
            <person name="McKernan K."/>
            <person name="Mendez-Lago M."/>
            <person name="Minx P."/>
            <person name="Mollenhauer M.U."/>
            <person name="Montooth K."/>
            <person name="Mount S.M."/>
            <person name="Mu X."/>
            <person name="Myers E."/>
            <person name="Negre B."/>
            <person name="Newfeld S."/>
            <person name="Nielsen R."/>
            <person name="Noor M.A."/>
            <person name="O'Grady P."/>
            <person name="Pachter L."/>
            <person name="Papaceit M."/>
            <person name="Parisi M.J."/>
            <person name="Parisi M."/>
            <person name="Parts L."/>
            <person name="Pedersen J.S."/>
            <person name="Pesole G."/>
            <person name="Phillippy A.M."/>
            <person name="Ponting C.P."/>
            <person name="Pop M."/>
            <person name="Porcelli D."/>
            <person name="Powell J.R."/>
            <person name="Prohaska S."/>
            <person name="Pruitt K."/>
            <person name="Puig M."/>
            <person name="Quesneville H."/>
            <person name="Ram K.R."/>
            <person name="Rand D."/>
            <person name="Rasmussen M.D."/>
            <person name="Reed L.K."/>
            <person name="Reenan R."/>
            <person name="Reily A."/>
            <person name="Remington K.A."/>
            <person name="Rieger T.T."/>
            <person name="Ritchie M.G."/>
            <person name="Robin C."/>
            <person name="Rogers Y.H."/>
            <person name="Rohde C."/>
            <person name="Rozas J."/>
            <person name="Rubenfield M.J."/>
            <person name="Ruiz A."/>
            <person name="Russo S."/>
            <person name="Salzberg S.L."/>
            <person name="Sanchez-Gracia A."/>
            <person name="Saranga D.J."/>
            <person name="Sato H."/>
            <person name="Schaeffer S.W."/>
            <person name="Schatz M.C."/>
            <person name="Schlenke T."/>
            <person name="Schwartz R."/>
            <person name="Segarra C."/>
            <person name="Singh R.S."/>
            <person name="Sirot L."/>
            <person name="Sirota M."/>
            <person name="Sisneros N.B."/>
            <person name="Smith C.D."/>
            <person name="Smith T.F."/>
            <person name="Spieth J."/>
            <person name="Stage D.E."/>
            <person name="Stark A."/>
            <person name="Stephan W."/>
            <person name="Strausberg R.L."/>
            <person name="Strempel S."/>
            <person name="Sturgill D."/>
            <person name="Sutton G."/>
            <person name="Sutton G.G."/>
            <person name="Tao W."/>
            <person name="Teichmann S."/>
            <person name="Tobari Y.N."/>
            <person name="Tomimura Y."/>
            <person name="Tsolas J.M."/>
            <person name="Valente V.L."/>
            <person name="Venter E."/>
            <person name="Venter J.C."/>
            <person name="Vicario S."/>
            <person name="Vieira F.G."/>
            <person name="Vilella A.J."/>
            <person name="Villasante A."/>
            <person name="Walenz B."/>
            <person name="Wang J."/>
            <person name="Wasserman M."/>
            <person name="Watts T."/>
            <person name="Wilson D."/>
            <person name="Wilson R.K."/>
            <person name="Wing R.A."/>
            <person name="Wolfner M.F."/>
            <person name="Wong A."/>
            <person name="Wong G.K."/>
            <person name="Wu C.I."/>
            <person name="Wu G."/>
            <person name="Yamamoto D."/>
            <person name="Yang H.P."/>
            <person name="Yang S.P."/>
            <person name="Yorke J.A."/>
            <person name="Yoshida K."/>
            <person name="Zdobnov E."/>
            <person name="Zhang P."/>
            <person name="Zhang Y."/>
            <person name="Zimin A.V."/>
            <person name="Baldwin J."/>
            <person name="Abdouelleil A."/>
            <person name="Abdulkadir J."/>
            <person name="Abebe A."/>
            <person name="Abera B."/>
            <person name="Abreu J."/>
            <person name="Acer S.C."/>
            <person name="Aftuck L."/>
            <person name="Alexander A."/>
            <person name="An P."/>
            <person name="Anderson E."/>
            <person name="Anderson S."/>
            <person name="Arachi H."/>
            <person name="Azer M."/>
            <person name="Bachantsang P."/>
            <person name="Barry A."/>
            <person name="Bayul T."/>
            <person name="Berlin A."/>
            <person name="Bessette D."/>
            <person name="Bloom T."/>
            <person name="Blye J."/>
            <person name="Boguslavskiy L."/>
            <person name="Bonnet C."/>
            <person name="Boukhgalter B."/>
            <person name="Bourzgui I."/>
            <person name="Brown A."/>
            <person name="Cahill P."/>
            <person name="Channer S."/>
            <person name="Cheshatsang Y."/>
            <person name="Chuda L."/>
            <person name="Citroen M."/>
            <person name="Collymore A."/>
            <person name="Cooke P."/>
            <person name="Costello M."/>
            <person name="D'Aco K."/>
            <person name="Daza R."/>
            <person name="De Haan G."/>
            <person name="DeGray S."/>
            <person name="DeMaso C."/>
            <person name="Dhargay N."/>
            <person name="Dooley K."/>
            <person name="Dooley E."/>
            <person name="Doricent M."/>
            <person name="Dorje P."/>
            <person name="Dorjee K."/>
            <person name="Dupes A."/>
            <person name="Elong R."/>
            <person name="Falk J."/>
            <person name="Farina A."/>
            <person name="Faro S."/>
            <person name="Ferguson D."/>
            <person name="Fisher S."/>
            <person name="Foley C.D."/>
            <person name="Franke A."/>
            <person name="Friedrich D."/>
            <person name="Gadbois L."/>
            <person name="Gearin G."/>
            <person name="Gearin C.R."/>
            <person name="Giannoukos G."/>
            <person name="Goode T."/>
            <person name="Graham J."/>
            <person name="Grandbois E."/>
            <person name="Grewal S."/>
            <person name="Gyaltsen K."/>
            <person name="Hafez N."/>
            <person name="Hagos B."/>
            <person name="Hall J."/>
            <person name="Henson C."/>
            <person name="Hollinger A."/>
            <person name="Honan T."/>
            <person name="Huard M.D."/>
            <person name="Hughes L."/>
            <person name="Hurhula B."/>
            <person name="Husby M.E."/>
            <person name="Kamat A."/>
            <person name="Kanga B."/>
            <person name="Kashin S."/>
            <person name="Khazanovich D."/>
            <person name="Kisner P."/>
            <person name="Lance K."/>
            <person name="Lara M."/>
            <person name="Lee W."/>
            <person name="Lennon N."/>
            <person name="Letendre F."/>
            <person name="LeVine R."/>
            <person name="Lipovsky A."/>
            <person name="Liu X."/>
            <person name="Liu J."/>
            <person name="Liu S."/>
            <person name="Lokyitsang T."/>
            <person name="Lokyitsang Y."/>
            <person name="Lubonja R."/>
            <person name="Lui A."/>
            <person name="MacDonald P."/>
            <person name="Magnisalis V."/>
            <person name="Maru K."/>
            <person name="Matthews C."/>
            <person name="McCusker W."/>
            <person name="McDonough S."/>
            <person name="Mehta T."/>
            <person name="Meldrim J."/>
            <person name="Meneus L."/>
            <person name="Mihai O."/>
            <person name="Mihalev A."/>
            <person name="Mihova T."/>
            <person name="Mittelman R."/>
            <person name="Mlenga V."/>
            <person name="Montmayeur A."/>
            <person name="Mulrain L."/>
            <person name="Navidi A."/>
            <person name="Naylor J."/>
            <person name="Negash T."/>
            <person name="Nguyen T."/>
            <person name="Nguyen N."/>
            <person name="Nicol R."/>
            <person name="Norbu C."/>
            <person name="Norbu N."/>
            <person name="Novod N."/>
            <person name="O'Neill B."/>
            <person name="Osman S."/>
            <person name="Markiewicz E."/>
            <person name="Oyono O.L."/>
            <person name="Patti C."/>
            <person name="Phunkhang P."/>
            <person name="Pierre F."/>
            <person name="Priest M."/>
            <person name="Raghuraman S."/>
            <person name="Rege F."/>
            <person name="Reyes R."/>
            <person name="Rise C."/>
            <person name="Rogov P."/>
            <person name="Ross K."/>
            <person name="Ryan E."/>
            <person name="Settipalli S."/>
            <person name="Shea T."/>
            <person name="Sherpa N."/>
            <person name="Shi L."/>
            <person name="Shih D."/>
            <person name="Sparrow T."/>
            <person name="Spaulding J."/>
            <person name="Stalker J."/>
            <person name="Stange-Thomann N."/>
            <person name="Stavropoulos S."/>
            <person name="Stone C."/>
            <person name="Strader C."/>
            <person name="Tesfaye S."/>
            <person name="Thomson T."/>
            <person name="Thoulutsang Y."/>
            <person name="Thoulutsang D."/>
            <person name="Topham K."/>
            <person name="Topping I."/>
            <person name="Tsamla T."/>
            <person name="Vassiliev H."/>
            <person name="Vo A."/>
            <person name="Wangchuk T."/>
            <person name="Wangdi T."/>
            <person name="Weiand M."/>
            <person name="Wilkinson J."/>
            <person name="Wilson A."/>
            <person name="Yadav S."/>
            <person name="Young G."/>
            <person name="Yu Q."/>
            <person name="Zembek L."/>
            <person name="Zhong D."/>
            <person name="Zimmer A."/>
            <person name="Zwirko Z."/>
            <person name="Jaffe D.B."/>
            <person name="Alvarez P."/>
            <person name="Brockman W."/>
            <person name="Butler J."/>
            <person name="Chin C."/>
            <person name="Gnerre S."/>
            <person name="Grabherr M."/>
            <person name="Kleber M."/>
            <person name="Mauceli E."/>
            <person name="MacCallum I."/>
        </authorList>
    </citation>
    <scope>NUCLEOTIDE SEQUENCE [LARGE SCALE GENOMIC DNA]</scope>
    <source>
        <strain evidence="12">Tucson 15287-2541.00</strain>
    </source>
</reference>
<evidence type="ECO:0000256" key="10">
    <source>
        <dbReference type="SAM" id="SignalP"/>
    </source>
</evidence>
<dbReference type="GO" id="GO:0016020">
    <property type="term" value="C:membrane"/>
    <property type="evidence" value="ECO:0007669"/>
    <property type="project" value="UniProtKB-SubCell"/>
</dbReference>
<feature type="region of interest" description="Disordered" evidence="8">
    <location>
        <begin position="48"/>
        <end position="67"/>
    </location>
</feature>
<evidence type="ECO:0000256" key="1">
    <source>
        <dbReference type="ARBA" id="ARBA00004479"/>
    </source>
</evidence>
<dbReference type="InParanoid" id="B4J855"/>
<name>B4J855_DROGR</name>
<dbReference type="OrthoDB" id="5917722at2759"/>
<keyword evidence="7" id="KW-0325">Glycoprotein</keyword>
<evidence type="ECO:0000256" key="4">
    <source>
        <dbReference type="ARBA" id="ARBA00022729"/>
    </source>
</evidence>
<feature type="chain" id="PRO_5002811617" evidence="10">
    <location>
        <begin position="30"/>
        <end position="194"/>
    </location>
</feature>
<comment type="similarity">
    <text evidence="2">Belongs to the FAM174 family.</text>
</comment>
<keyword evidence="12" id="KW-1185">Reference proteome</keyword>
<dbReference type="InterPro" id="IPR009565">
    <property type="entry name" value="FAM174-like"/>
</dbReference>
<evidence type="ECO:0000256" key="5">
    <source>
        <dbReference type="ARBA" id="ARBA00022989"/>
    </source>
</evidence>
<dbReference type="PhylomeDB" id="B4J855"/>
<keyword evidence="6 9" id="KW-0472">Membrane</keyword>
<dbReference type="STRING" id="7222.B4J855"/>
<dbReference type="OMA" id="EYTVQCW"/>
<organism evidence="12">
    <name type="scientific">Drosophila grimshawi</name>
    <name type="common">Hawaiian fruit fly</name>
    <name type="synonym">Idiomyia grimshawi</name>
    <dbReference type="NCBI Taxonomy" id="7222"/>
    <lineage>
        <taxon>Eukaryota</taxon>
        <taxon>Metazoa</taxon>
        <taxon>Ecdysozoa</taxon>
        <taxon>Arthropoda</taxon>
        <taxon>Hexapoda</taxon>
        <taxon>Insecta</taxon>
        <taxon>Pterygota</taxon>
        <taxon>Neoptera</taxon>
        <taxon>Endopterygota</taxon>
        <taxon>Diptera</taxon>
        <taxon>Brachycera</taxon>
        <taxon>Muscomorpha</taxon>
        <taxon>Ephydroidea</taxon>
        <taxon>Drosophilidae</taxon>
        <taxon>Drosophila</taxon>
        <taxon>Hawaiian Drosophila</taxon>
    </lineage>
</organism>
<feature type="signal peptide" evidence="10">
    <location>
        <begin position="1"/>
        <end position="29"/>
    </location>
</feature>
<gene>
    <name evidence="11" type="primary">Dgri\GH20586</name>
    <name evidence="11" type="ORF">Dgri_GH20586</name>
</gene>
<evidence type="ECO:0000256" key="7">
    <source>
        <dbReference type="ARBA" id="ARBA00023180"/>
    </source>
</evidence>
<dbReference type="Proteomes" id="UP000001070">
    <property type="component" value="Unassembled WGS sequence"/>
</dbReference>
<dbReference type="HOGENOM" id="CLU_114263_0_0_1"/>
<evidence type="ECO:0000313" key="12">
    <source>
        <dbReference type="Proteomes" id="UP000001070"/>
    </source>
</evidence>
<evidence type="ECO:0000256" key="3">
    <source>
        <dbReference type="ARBA" id="ARBA00022692"/>
    </source>
</evidence>
<keyword evidence="3 9" id="KW-0812">Transmembrane</keyword>
<dbReference type="PANTHER" id="PTHR28607">
    <property type="entry name" value="EXPRESSED PROTEIN"/>
    <property type="match status" value="1"/>
</dbReference>
<keyword evidence="4 10" id="KW-0732">Signal</keyword>